<dbReference type="EMBL" id="JASOOE010000003">
    <property type="protein sequence ID" value="MDK7186729.1"/>
    <property type="molecule type" value="Genomic_DNA"/>
</dbReference>
<protein>
    <submittedName>
        <fullName evidence="10">Diacylglycerol kinase family protein</fullName>
    </submittedName>
</protein>
<name>A0AAJ1Q4N7_9LACT</name>
<gene>
    <name evidence="10" type="ORF">QP433_01910</name>
</gene>
<dbReference type="Pfam" id="PF19279">
    <property type="entry name" value="YegS_C"/>
    <property type="match status" value="1"/>
</dbReference>
<dbReference type="Gene3D" id="2.60.200.40">
    <property type="match status" value="1"/>
</dbReference>
<dbReference type="InterPro" id="IPR016064">
    <property type="entry name" value="NAD/diacylglycerol_kinase_sf"/>
</dbReference>
<evidence type="ECO:0000256" key="1">
    <source>
        <dbReference type="ARBA" id="ARBA00001946"/>
    </source>
</evidence>
<dbReference type="InterPro" id="IPR050187">
    <property type="entry name" value="Lipid_Phosphate_FormReg"/>
</dbReference>
<keyword evidence="4" id="KW-0547">Nucleotide-binding</keyword>
<feature type="domain" description="DAGKc" evidence="9">
    <location>
        <begin position="1"/>
        <end position="105"/>
    </location>
</feature>
<keyword evidence="3" id="KW-0808">Transferase</keyword>
<dbReference type="PANTHER" id="PTHR12358:SF106">
    <property type="entry name" value="LIPID KINASE YEGS"/>
    <property type="match status" value="1"/>
</dbReference>
<evidence type="ECO:0000259" key="9">
    <source>
        <dbReference type="PROSITE" id="PS50146"/>
    </source>
</evidence>
<organism evidence="10 11">
    <name type="scientific">Facklamia hominis</name>
    <dbReference type="NCBI Taxonomy" id="178214"/>
    <lineage>
        <taxon>Bacteria</taxon>
        <taxon>Bacillati</taxon>
        <taxon>Bacillota</taxon>
        <taxon>Bacilli</taxon>
        <taxon>Lactobacillales</taxon>
        <taxon>Aerococcaceae</taxon>
        <taxon>Facklamia</taxon>
    </lineage>
</organism>
<dbReference type="Gene3D" id="3.40.50.10330">
    <property type="entry name" value="Probable inorganic polyphosphate/atp-NAD kinase, domain 1"/>
    <property type="match status" value="1"/>
</dbReference>
<dbReference type="PROSITE" id="PS50146">
    <property type="entry name" value="DAGK"/>
    <property type="match status" value="1"/>
</dbReference>
<reference evidence="10" key="1">
    <citation type="submission" date="2023-05" db="EMBL/GenBank/DDBJ databases">
        <title>Cataloging the Phylogenetic Diversity of Human Bladder Bacteria.</title>
        <authorList>
            <person name="Du J."/>
        </authorList>
    </citation>
    <scope>NUCLEOTIDE SEQUENCE</scope>
    <source>
        <strain evidence="10">UMB1231</strain>
    </source>
</reference>
<dbReference type="GO" id="GO:0008654">
    <property type="term" value="P:phospholipid biosynthetic process"/>
    <property type="evidence" value="ECO:0007669"/>
    <property type="project" value="UniProtKB-KW"/>
</dbReference>
<keyword evidence="7" id="KW-0443">Lipid metabolism</keyword>
<dbReference type="InterPro" id="IPR001206">
    <property type="entry name" value="Diacylglycerol_kinase_cat_dom"/>
</dbReference>
<dbReference type="InterPro" id="IPR017438">
    <property type="entry name" value="ATP-NAD_kinase_N"/>
</dbReference>
<comment type="cofactor">
    <cofactor evidence="1">
        <name>Mg(2+)</name>
        <dbReference type="ChEBI" id="CHEBI:18420"/>
    </cofactor>
</comment>
<evidence type="ECO:0000313" key="11">
    <source>
        <dbReference type="Proteomes" id="UP001229251"/>
    </source>
</evidence>
<keyword evidence="7" id="KW-0444">Lipid biosynthesis</keyword>
<dbReference type="SUPFAM" id="SSF111331">
    <property type="entry name" value="NAD kinase/diacylglycerol kinase-like"/>
    <property type="match status" value="1"/>
</dbReference>
<dbReference type="PANTHER" id="PTHR12358">
    <property type="entry name" value="SPHINGOSINE KINASE"/>
    <property type="match status" value="1"/>
</dbReference>
<proteinExistence type="inferred from homology"/>
<evidence type="ECO:0000256" key="2">
    <source>
        <dbReference type="ARBA" id="ARBA00005983"/>
    </source>
</evidence>
<evidence type="ECO:0000256" key="5">
    <source>
        <dbReference type="ARBA" id="ARBA00022777"/>
    </source>
</evidence>
<comment type="similarity">
    <text evidence="2">Belongs to the diacylglycerol/lipid kinase family.</text>
</comment>
<evidence type="ECO:0000256" key="7">
    <source>
        <dbReference type="ARBA" id="ARBA00023209"/>
    </source>
</evidence>
<dbReference type="GO" id="GO:0004143">
    <property type="term" value="F:ATP-dependent diacylglycerol kinase activity"/>
    <property type="evidence" value="ECO:0007669"/>
    <property type="project" value="TreeGrafter"/>
</dbReference>
<accession>A0AAJ1Q4N7</accession>
<evidence type="ECO:0000256" key="4">
    <source>
        <dbReference type="ARBA" id="ARBA00022741"/>
    </source>
</evidence>
<keyword evidence="5 10" id="KW-0418">Kinase</keyword>
<dbReference type="SMART" id="SM00046">
    <property type="entry name" value="DAGKc"/>
    <property type="match status" value="1"/>
</dbReference>
<keyword evidence="6" id="KW-0067">ATP-binding</keyword>
<dbReference type="GO" id="GO:0005524">
    <property type="term" value="F:ATP binding"/>
    <property type="evidence" value="ECO:0007669"/>
    <property type="project" value="UniProtKB-KW"/>
</dbReference>
<dbReference type="InterPro" id="IPR045540">
    <property type="entry name" value="YegS/DAGK_C"/>
</dbReference>
<keyword evidence="7" id="KW-0594">Phospholipid biosynthesis</keyword>
<evidence type="ECO:0000256" key="8">
    <source>
        <dbReference type="ARBA" id="ARBA00023264"/>
    </source>
</evidence>
<dbReference type="Pfam" id="PF00781">
    <property type="entry name" value="DAGK_cat"/>
    <property type="match status" value="1"/>
</dbReference>
<evidence type="ECO:0000313" key="10">
    <source>
        <dbReference type="EMBL" id="MDK7186729.1"/>
    </source>
</evidence>
<comment type="caution">
    <text evidence="10">The sequence shown here is derived from an EMBL/GenBank/DDBJ whole genome shotgun (WGS) entry which is preliminary data.</text>
</comment>
<dbReference type="RefSeq" id="WP_285065373.1">
    <property type="nucleotide sequence ID" value="NZ_JASOOE010000003.1"/>
</dbReference>
<dbReference type="AlphaFoldDB" id="A0AAJ1Q4N7"/>
<dbReference type="GO" id="GO:0005886">
    <property type="term" value="C:plasma membrane"/>
    <property type="evidence" value="ECO:0007669"/>
    <property type="project" value="TreeGrafter"/>
</dbReference>
<evidence type="ECO:0000256" key="3">
    <source>
        <dbReference type="ARBA" id="ARBA00022679"/>
    </source>
</evidence>
<sequence>MIEKIYIIAYPMAGFGKGQQVLNQVRQELQALRIPHLTYETEYAQHAVSITKQLVTQQFDPNKHRLAVIGGDGTLSEVINTLLSLRLKIPITYFAAGTGNDFYRARFNEASVPDMIDKMLYQRQAKHIPIGYYQNKSQHKVGYFINSYGFGFDAEVIHSMTHYNLKEKLDRFKLSHLSYFFAVFLALKDIKTFSLDVNHEGSQQHFDNCGLVLMMNHPFVGGGIQIAPQFDPHQKDFSLYIFHHLNFKVILNLVWNILFSHKPINSNNLTHLRGNQFELWSPQIIRSEYDGELNTSSPIHCQFKKNSYPFFI</sequence>
<dbReference type="Proteomes" id="UP001229251">
    <property type="component" value="Unassembled WGS sequence"/>
</dbReference>
<keyword evidence="8" id="KW-1208">Phospholipid metabolism</keyword>
<evidence type="ECO:0000256" key="6">
    <source>
        <dbReference type="ARBA" id="ARBA00022840"/>
    </source>
</evidence>